<dbReference type="CDD" id="cd05709">
    <property type="entry name" value="S2P-M50"/>
    <property type="match status" value="1"/>
</dbReference>
<feature type="transmembrane region" description="Helical" evidence="8">
    <location>
        <begin position="384"/>
        <end position="404"/>
    </location>
</feature>
<evidence type="ECO:0000256" key="1">
    <source>
        <dbReference type="ARBA" id="ARBA00001947"/>
    </source>
</evidence>
<dbReference type="InterPro" id="IPR008792">
    <property type="entry name" value="PQQD"/>
</dbReference>
<keyword evidence="5 8" id="KW-1133">Transmembrane helix</keyword>
<dbReference type="PANTHER" id="PTHR13325:SF3">
    <property type="entry name" value="MEMBRANE-BOUND TRANSCRIPTION FACTOR SITE-2 PROTEASE"/>
    <property type="match status" value="1"/>
</dbReference>
<dbReference type="Gene3D" id="1.10.10.1150">
    <property type="entry name" value="Coenzyme PQQ synthesis protein D (PqqD)"/>
    <property type="match status" value="1"/>
</dbReference>
<comment type="similarity">
    <text evidence="3">Belongs to the peptidase M50B family.</text>
</comment>
<accession>A0A5C9A6K2</accession>
<protein>
    <submittedName>
        <fullName evidence="10">PqqD family peptide modification chaperone</fullName>
    </submittedName>
</protein>
<feature type="coiled-coil region" evidence="7">
    <location>
        <begin position="523"/>
        <end position="550"/>
    </location>
</feature>
<evidence type="ECO:0000313" key="11">
    <source>
        <dbReference type="Proteomes" id="UP000321039"/>
    </source>
</evidence>
<dbReference type="GO" id="GO:0005737">
    <property type="term" value="C:cytoplasm"/>
    <property type="evidence" value="ECO:0007669"/>
    <property type="project" value="TreeGrafter"/>
</dbReference>
<comment type="cofactor">
    <cofactor evidence="1">
        <name>Zn(2+)</name>
        <dbReference type="ChEBI" id="CHEBI:29105"/>
    </cofactor>
</comment>
<sequence>MEAGSWYRTAPFRPRLRRHARIYRQHYRGQLGYVLQDRTSGRYHLCSPSAYYMISLMDGKRTVEEIWNRACEAFPDERIEKADITRLLITLYSSDVLLGDVPPDVSEQTDRGQSQRRRKNILRFLNPLAVRVPLLDPDRFLSATLPWLRFLFTPWAALAYGCLLLYSLALVGEHWAELTHNMSDRVLTAENLLILLLVYPAVKTLHELGHGYALKRWGGEVHEIGVMFLVFMPVPYVDASAASAYQNKWQRALVGAAGILVEVLLACIALLVWVAVEDGLVRACAYNVMLIGGVSTLLFNGNPLLRFDGYFVLQDLLEIPNLGPRSNRHVAWLVKRKLLGVDEAQAPANSPGEARWMLVYAICSFIYRLFIMAAIILFVASRYFVIGVVLAIWSALLMLGLPLARQCLYLFSASELRGRRTRAIGAALGALGLVAVTLLLVPLPYNTISEGIVWVPGDGAVRSKARGVVESVVSAPASPVEQGTVLIKLSDPFLDKEVAVHQASVNELELRHAEQDIRDRVSARIIEEQLRQARADLGLAEQNRANLEVMAGRAGTLALPAVADLPGTYIERGSTLGYVAEFSAPVVRVVVSQDAIEQVRNDTRAVEIRLVERMAPVVSARVSREIPSLTDTLPSPALSTLGGGRFLLDPADPEQRRVLDGVYNLELEPLQAWPVSKLGMRVMVKFVHRWEPLGWRLYRGGRRLFLRQLSV</sequence>
<feature type="transmembrane region" description="Helical" evidence="8">
    <location>
        <begin position="252"/>
        <end position="274"/>
    </location>
</feature>
<dbReference type="GO" id="GO:0016020">
    <property type="term" value="C:membrane"/>
    <property type="evidence" value="ECO:0007669"/>
    <property type="project" value="InterPro"/>
</dbReference>
<evidence type="ECO:0000256" key="3">
    <source>
        <dbReference type="ARBA" id="ARBA00007931"/>
    </source>
</evidence>
<feature type="transmembrane region" description="Helical" evidence="8">
    <location>
        <begin position="280"/>
        <end position="299"/>
    </location>
</feature>
<dbReference type="EMBL" id="VRZA01000002">
    <property type="protein sequence ID" value="TXS95197.1"/>
    <property type="molecule type" value="Genomic_DNA"/>
</dbReference>
<keyword evidence="11" id="KW-1185">Reference proteome</keyword>
<organism evidence="10 11">
    <name type="scientific">Parahaliea maris</name>
    <dbReference type="NCBI Taxonomy" id="2716870"/>
    <lineage>
        <taxon>Bacteria</taxon>
        <taxon>Pseudomonadati</taxon>
        <taxon>Pseudomonadota</taxon>
        <taxon>Gammaproteobacteria</taxon>
        <taxon>Cellvibrionales</taxon>
        <taxon>Halieaceae</taxon>
        <taxon>Parahaliea</taxon>
    </lineage>
</organism>
<dbReference type="PANTHER" id="PTHR13325">
    <property type="entry name" value="PROTEASE M50 MEMBRANE-BOUND TRANSCRIPTION FACTOR SITE 2 PROTEASE"/>
    <property type="match status" value="1"/>
</dbReference>
<dbReference type="GO" id="GO:0031293">
    <property type="term" value="P:membrane protein intracellular domain proteolysis"/>
    <property type="evidence" value="ECO:0007669"/>
    <property type="project" value="TreeGrafter"/>
</dbReference>
<dbReference type="Proteomes" id="UP000321039">
    <property type="component" value="Unassembled WGS sequence"/>
</dbReference>
<dbReference type="InterPro" id="IPR041881">
    <property type="entry name" value="PqqD_sf"/>
</dbReference>
<dbReference type="AlphaFoldDB" id="A0A5C9A6K2"/>
<evidence type="ECO:0000256" key="6">
    <source>
        <dbReference type="ARBA" id="ARBA00023136"/>
    </source>
</evidence>
<evidence type="ECO:0000256" key="4">
    <source>
        <dbReference type="ARBA" id="ARBA00022692"/>
    </source>
</evidence>
<dbReference type="Pfam" id="PF05402">
    <property type="entry name" value="PqqD"/>
    <property type="match status" value="1"/>
</dbReference>
<comment type="subcellular location">
    <subcellularLocation>
        <location evidence="2">Endomembrane system</location>
        <topology evidence="2">Multi-pass membrane protein</topology>
    </subcellularLocation>
</comment>
<feature type="transmembrane region" description="Helical" evidence="8">
    <location>
        <begin position="224"/>
        <end position="245"/>
    </location>
</feature>
<evidence type="ECO:0000313" key="10">
    <source>
        <dbReference type="EMBL" id="TXS95197.1"/>
    </source>
</evidence>
<evidence type="ECO:0000256" key="7">
    <source>
        <dbReference type="SAM" id="Coils"/>
    </source>
</evidence>
<evidence type="ECO:0000256" key="5">
    <source>
        <dbReference type="ARBA" id="ARBA00022989"/>
    </source>
</evidence>
<feature type="transmembrane region" description="Helical" evidence="8">
    <location>
        <begin position="192"/>
        <end position="212"/>
    </location>
</feature>
<feature type="transmembrane region" description="Helical" evidence="8">
    <location>
        <begin position="357"/>
        <end position="378"/>
    </location>
</feature>
<reference evidence="10 11" key="1">
    <citation type="submission" date="2019-08" db="EMBL/GenBank/DDBJ databases">
        <title>Parahaliea maris sp. nov., isolated from the surface seawater.</title>
        <authorList>
            <person name="Liu Y."/>
        </authorList>
    </citation>
    <scope>NUCLEOTIDE SEQUENCE [LARGE SCALE GENOMIC DNA]</scope>
    <source>
        <strain evidence="10 11">HSLHS9</strain>
    </source>
</reference>
<dbReference type="InterPro" id="IPR008915">
    <property type="entry name" value="Peptidase_M50"/>
</dbReference>
<keyword evidence="6 8" id="KW-0472">Membrane</keyword>
<gene>
    <name evidence="10" type="ORF">FV139_04665</name>
</gene>
<keyword evidence="4 8" id="KW-0812">Transmembrane</keyword>
<dbReference type="Pfam" id="PF02163">
    <property type="entry name" value="Peptidase_M50"/>
    <property type="match status" value="1"/>
</dbReference>
<name>A0A5C9A6K2_9GAMM</name>
<evidence type="ECO:0000259" key="9">
    <source>
        <dbReference type="Pfam" id="PF02163"/>
    </source>
</evidence>
<feature type="transmembrane region" description="Helical" evidence="8">
    <location>
        <begin position="147"/>
        <end position="171"/>
    </location>
</feature>
<feature type="domain" description="Peptidase M50" evidence="9">
    <location>
        <begin position="203"/>
        <end position="277"/>
    </location>
</feature>
<evidence type="ECO:0000256" key="8">
    <source>
        <dbReference type="SAM" id="Phobius"/>
    </source>
</evidence>
<proteinExistence type="inferred from homology"/>
<dbReference type="GO" id="GO:0012505">
    <property type="term" value="C:endomembrane system"/>
    <property type="evidence" value="ECO:0007669"/>
    <property type="project" value="UniProtKB-SubCell"/>
</dbReference>
<feature type="transmembrane region" description="Helical" evidence="8">
    <location>
        <begin position="424"/>
        <end position="445"/>
    </location>
</feature>
<dbReference type="SUPFAM" id="SSF111369">
    <property type="entry name" value="HlyD-like secretion proteins"/>
    <property type="match status" value="1"/>
</dbReference>
<comment type="caution">
    <text evidence="10">The sequence shown here is derived from an EMBL/GenBank/DDBJ whole genome shotgun (WGS) entry which is preliminary data.</text>
</comment>
<dbReference type="InterPro" id="IPR001193">
    <property type="entry name" value="MBTPS2"/>
</dbReference>
<evidence type="ECO:0000256" key="2">
    <source>
        <dbReference type="ARBA" id="ARBA00004127"/>
    </source>
</evidence>
<keyword evidence="7" id="KW-0175">Coiled coil</keyword>
<dbReference type="GO" id="GO:0004222">
    <property type="term" value="F:metalloendopeptidase activity"/>
    <property type="evidence" value="ECO:0007669"/>
    <property type="project" value="InterPro"/>
</dbReference>